<dbReference type="AlphaFoldDB" id="A0A7R7TFK9"/>
<evidence type="ECO:0000313" key="2">
    <source>
        <dbReference type="Proteomes" id="UP000596099"/>
    </source>
</evidence>
<dbReference type="EMBL" id="AP024271">
    <property type="protein sequence ID" value="BCP67189.1"/>
    <property type="molecule type" value="Genomic_DNA"/>
</dbReference>
<organism evidence="1 2">
    <name type="scientific">Thermus thermophilus</name>
    <dbReference type="NCBI Taxonomy" id="274"/>
    <lineage>
        <taxon>Bacteria</taxon>
        <taxon>Thermotogati</taxon>
        <taxon>Deinococcota</taxon>
        <taxon>Deinococci</taxon>
        <taxon>Thermales</taxon>
        <taxon>Thermaceae</taxon>
        <taxon>Thermus</taxon>
    </lineage>
</organism>
<dbReference type="RefSeq" id="WP_201351459.1">
    <property type="nucleotide sequence ID" value="NZ_AP024271.1"/>
</dbReference>
<geneLocation type="plasmid" evidence="1 2">
    <name>pHB5018b</name>
</geneLocation>
<reference evidence="2" key="1">
    <citation type="submission" date="2021-01" db="EMBL/GenBank/DDBJ databases">
        <title>Complete Genome Sequence of Thermus thermophilus Strain HB5018, Isolated from Mine Onsen Hot Spring.</title>
        <authorList>
            <person name="Miyazaki K."/>
            <person name="Moriya T."/>
            <person name="Nemoto N."/>
            <person name="Oshima T."/>
            <person name="Yura K."/>
            <person name="Bessho Y."/>
        </authorList>
    </citation>
    <scope>NUCLEOTIDE SEQUENCE [LARGE SCALE GENOMIC DNA]</scope>
    <source>
        <strain evidence="2">HB5018</strain>
        <plasmid evidence="2">pHB5018b</plasmid>
    </source>
</reference>
<name>A0A7R7TFK9_THETH</name>
<dbReference type="InterPro" id="IPR013389">
    <property type="entry name" value="CRISPR-assoc_prot_Cas8b"/>
</dbReference>
<sequence length="389" mass="43529">MLRELIRMGREGAGEGDVLEDLVQEASGTLYLLDLYPEERRASLVPYELDGEKCRRFLWVGDPPASNAPRDRATTSRLHYLLGQAATKMAEDGGLYPLLKDLLWDPGKPGGKACQLLDLRGFRLEGAREGAEGPFRVAGGRLEVAQEPWPFLKEKKRHAGGLAEALGEFLEKVWDLPKKGALFSLALRGRPLAEVPEYRAYLRRTLLEERFARGEKGLCHGCGRVDRVVADSSAFRLKFFIQDKKGFAPGLREEAFPRAYALCRECFTALKIGERLALERLTLRFLGTEALVLPGADPEPGGLTRLVERVLAQVRGLERLEAWRDFLERAQLRWEEVGYLGFSLLFFRRARAATKVEELALEVRGAPLPLAYEGEVLLVEGGAWGVVRV</sequence>
<accession>A0A7R7TFK9</accession>
<evidence type="ECO:0000313" key="1">
    <source>
        <dbReference type="EMBL" id="BCP67189.1"/>
    </source>
</evidence>
<keyword evidence="1" id="KW-0614">Plasmid</keyword>
<proteinExistence type="predicted"/>
<gene>
    <name evidence="1" type="ORF">TthHB5018_b21230</name>
</gene>
<protein>
    <submittedName>
        <fullName evidence="1">Uncharacterized protein</fullName>
    </submittedName>
</protein>
<dbReference type="Proteomes" id="UP000596099">
    <property type="component" value="Plasmid pHB5018b"/>
</dbReference>
<dbReference type="Pfam" id="PF09484">
    <property type="entry name" value="Cas_TM1802"/>
    <property type="match status" value="1"/>
</dbReference>